<reference evidence="2" key="1">
    <citation type="submission" date="2022-01" db="EMBL/GenBank/DDBJ databases">
        <authorList>
            <person name="Jo J.-H."/>
            <person name="Im W.-T."/>
        </authorList>
    </citation>
    <scope>NUCLEOTIDE SEQUENCE</scope>
    <source>
        <strain evidence="2">NA20</strain>
    </source>
</reference>
<proteinExistence type="predicted"/>
<protein>
    <submittedName>
        <fullName evidence="2">Uncharacterized protein</fullName>
    </submittedName>
</protein>
<feature type="transmembrane region" description="Helical" evidence="1">
    <location>
        <begin position="12"/>
        <end position="29"/>
    </location>
</feature>
<feature type="transmembrane region" description="Helical" evidence="1">
    <location>
        <begin position="193"/>
        <end position="213"/>
    </location>
</feature>
<keyword evidence="1" id="KW-0812">Transmembrane</keyword>
<feature type="transmembrane region" description="Helical" evidence="1">
    <location>
        <begin position="157"/>
        <end position="181"/>
    </location>
</feature>
<evidence type="ECO:0000256" key="1">
    <source>
        <dbReference type="SAM" id="Phobius"/>
    </source>
</evidence>
<sequence length="239" mass="27964">MVKIQTIEKLFYYINAISYLTFPAFYFFSKEKGRLPKILGIYGIIVCFFLCVFDYLLEEKSYNILLILQNLFTPFEYLVFTMIFFLTAGKRKRKFLIAISIIFIAFLITLFIVKPATIDSNLVLDTYGVGIETIIIFLYIFSFLYEQSKIDDSESIFSKYLFWISMGLLIYLGGSFFFNILVTEMSLAEFDNYYHYTYIAELIKNVLFLVALSKASDLSVKKKEAVTQIQMPYLDIDMN</sequence>
<feature type="transmembrane region" description="Helical" evidence="1">
    <location>
        <begin position="63"/>
        <end position="88"/>
    </location>
</feature>
<evidence type="ECO:0000313" key="2">
    <source>
        <dbReference type="EMBL" id="MCG2614190.1"/>
    </source>
</evidence>
<feature type="transmembrane region" description="Helical" evidence="1">
    <location>
        <begin position="95"/>
        <end position="114"/>
    </location>
</feature>
<evidence type="ECO:0000313" key="3">
    <source>
        <dbReference type="Proteomes" id="UP001165367"/>
    </source>
</evidence>
<comment type="caution">
    <text evidence="2">The sequence shown here is derived from an EMBL/GenBank/DDBJ whole genome shotgun (WGS) entry which is preliminary data.</text>
</comment>
<feature type="transmembrane region" description="Helical" evidence="1">
    <location>
        <begin position="38"/>
        <end position="57"/>
    </location>
</feature>
<accession>A0ABS9KPJ4</accession>
<keyword evidence="1" id="KW-1133">Transmembrane helix</keyword>
<name>A0ABS9KPJ4_9BACT</name>
<keyword evidence="3" id="KW-1185">Reference proteome</keyword>
<dbReference type="EMBL" id="JAKLTR010000004">
    <property type="protein sequence ID" value="MCG2614190.1"/>
    <property type="molecule type" value="Genomic_DNA"/>
</dbReference>
<dbReference type="RefSeq" id="WP_237870378.1">
    <property type="nucleotide sequence ID" value="NZ_JAKLTR010000004.1"/>
</dbReference>
<organism evidence="2 3">
    <name type="scientific">Terrimonas ginsenosidimutans</name>
    <dbReference type="NCBI Taxonomy" id="2908004"/>
    <lineage>
        <taxon>Bacteria</taxon>
        <taxon>Pseudomonadati</taxon>
        <taxon>Bacteroidota</taxon>
        <taxon>Chitinophagia</taxon>
        <taxon>Chitinophagales</taxon>
        <taxon>Chitinophagaceae</taxon>
        <taxon>Terrimonas</taxon>
    </lineage>
</organism>
<gene>
    <name evidence="2" type="ORF">LZZ85_07850</name>
</gene>
<keyword evidence="1" id="KW-0472">Membrane</keyword>
<dbReference type="Proteomes" id="UP001165367">
    <property type="component" value="Unassembled WGS sequence"/>
</dbReference>
<feature type="transmembrane region" description="Helical" evidence="1">
    <location>
        <begin position="126"/>
        <end position="145"/>
    </location>
</feature>